<dbReference type="CDD" id="cd19757">
    <property type="entry name" value="Bbox1"/>
    <property type="match status" value="1"/>
</dbReference>
<dbReference type="InterPro" id="IPR011042">
    <property type="entry name" value="6-blade_b-propeller_TolB-like"/>
</dbReference>
<dbReference type="PROSITE" id="PS50119">
    <property type="entry name" value="ZF_BBOX"/>
    <property type="match status" value="1"/>
</dbReference>
<dbReference type="EMBL" id="JAIWYP010000007">
    <property type="protein sequence ID" value="KAH3802698.1"/>
    <property type="molecule type" value="Genomic_DNA"/>
</dbReference>
<dbReference type="Proteomes" id="UP000828390">
    <property type="component" value="Unassembled WGS sequence"/>
</dbReference>
<keyword evidence="1" id="KW-0862">Zinc</keyword>
<comment type="caution">
    <text evidence="3">The sequence shown here is derived from an EMBL/GenBank/DDBJ whole genome shotgun (WGS) entry which is preliminary data.</text>
</comment>
<protein>
    <recommendedName>
        <fullName evidence="2">B box-type domain-containing protein</fullName>
    </recommendedName>
</protein>
<dbReference type="SUPFAM" id="SSF50969">
    <property type="entry name" value="YVTN repeat-like/Quinoprotein amine dehydrogenase"/>
    <property type="match status" value="1"/>
</dbReference>
<name>A0A9D4JBT2_DREPO</name>
<evidence type="ECO:0000259" key="2">
    <source>
        <dbReference type="PROSITE" id="PS50119"/>
    </source>
</evidence>
<dbReference type="PANTHER" id="PTHR25462:SF291">
    <property type="entry name" value="E3 UBIQUITIN-PROTEIN LIGASE TRIM45"/>
    <property type="match status" value="1"/>
</dbReference>
<organism evidence="3 4">
    <name type="scientific">Dreissena polymorpha</name>
    <name type="common">Zebra mussel</name>
    <name type="synonym">Mytilus polymorpha</name>
    <dbReference type="NCBI Taxonomy" id="45954"/>
    <lineage>
        <taxon>Eukaryota</taxon>
        <taxon>Metazoa</taxon>
        <taxon>Spiralia</taxon>
        <taxon>Lophotrochozoa</taxon>
        <taxon>Mollusca</taxon>
        <taxon>Bivalvia</taxon>
        <taxon>Autobranchia</taxon>
        <taxon>Heteroconchia</taxon>
        <taxon>Euheterodonta</taxon>
        <taxon>Imparidentia</taxon>
        <taxon>Neoheterodontei</taxon>
        <taxon>Myida</taxon>
        <taxon>Dreissenoidea</taxon>
        <taxon>Dreissenidae</taxon>
        <taxon>Dreissena</taxon>
    </lineage>
</organism>
<keyword evidence="1" id="KW-0479">Metal-binding</keyword>
<dbReference type="Gene3D" id="2.120.10.30">
    <property type="entry name" value="TolB, C-terminal domain"/>
    <property type="match status" value="1"/>
</dbReference>
<dbReference type="InterPro" id="IPR000315">
    <property type="entry name" value="Znf_B-box"/>
</dbReference>
<reference evidence="3" key="1">
    <citation type="journal article" date="2019" name="bioRxiv">
        <title>The Genome of the Zebra Mussel, Dreissena polymorpha: A Resource for Invasive Species Research.</title>
        <authorList>
            <person name="McCartney M.A."/>
            <person name="Auch B."/>
            <person name="Kono T."/>
            <person name="Mallez S."/>
            <person name="Zhang Y."/>
            <person name="Obille A."/>
            <person name="Becker A."/>
            <person name="Abrahante J.E."/>
            <person name="Garbe J."/>
            <person name="Badalamenti J.P."/>
            <person name="Herman A."/>
            <person name="Mangelson H."/>
            <person name="Liachko I."/>
            <person name="Sullivan S."/>
            <person name="Sone E.D."/>
            <person name="Koren S."/>
            <person name="Silverstein K.A.T."/>
            <person name="Beckman K.B."/>
            <person name="Gohl D.M."/>
        </authorList>
    </citation>
    <scope>NUCLEOTIDE SEQUENCE</scope>
    <source>
        <strain evidence="3">Duluth1</strain>
        <tissue evidence="3">Whole animal</tissue>
    </source>
</reference>
<sequence>MSVHKHLCGPCLAENIEKKGVVYCKDCEEPFCEQCYQDHARIKVSRFHKLYDIAKVPPQEIQDLLKSLTACPNHEKEEVVYLCKDHDVTCCSKCAMVYHRKCEEVKVLSDILHGIKVDCSGLKTVLRQMQHKGESLLEHERKHEEMIAETERKATSLLHDLKQKLLDKYTTIEKTVLSSIADKKRAIFEKSGAQRESICSILKDIEQHSSFIEQLEKFGTEDHVMLLQRKIVNETQPRLQSSLDGLDKSQTSSSFQCTENTHVDALLINIGNSLRIDDTVCDVSETGSDSDIKQITTYTEQTLELQSEIFLLQIPNTCVLIDHHMVISFDKEPCLIVYHEGNKTVLSKFNCQSIPCSVSKTGQTDMVISLPRESKIAFAQLRNGNVHFAAEMTTSVPYSDVVKYTHLEQYICLSRTNGQIHILNYDGSLLQSLNFSPDMIQCIKSSVYLALHVNSGLLILSKSGSNGITAINLQGNKVYDYKHKNLSGSRQCAVDPCGNLYVPCSFGVLQQISPTGQYIKSILLRDVDQPRGLCFNDTFDKLAIVGGRDKCYLRLYKFI</sequence>
<evidence type="ECO:0000313" key="4">
    <source>
        <dbReference type="Proteomes" id="UP000828390"/>
    </source>
</evidence>
<feature type="domain" description="B box-type" evidence="2">
    <location>
        <begin position="66"/>
        <end position="107"/>
    </location>
</feature>
<dbReference type="InterPro" id="IPR047153">
    <property type="entry name" value="TRIM45/56/19-like"/>
</dbReference>
<dbReference type="GO" id="GO:0061630">
    <property type="term" value="F:ubiquitin protein ligase activity"/>
    <property type="evidence" value="ECO:0007669"/>
    <property type="project" value="TreeGrafter"/>
</dbReference>
<dbReference type="AlphaFoldDB" id="A0A9D4JBT2"/>
<dbReference type="PANTHER" id="PTHR25462">
    <property type="entry name" value="BONUS, ISOFORM C-RELATED"/>
    <property type="match status" value="1"/>
</dbReference>
<reference evidence="3" key="2">
    <citation type="submission" date="2020-11" db="EMBL/GenBank/DDBJ databases">
        <authorList>
            <person name="McCartney M.A."/>
            <person name="Auch B."/>
            <person name="Kono T."/>
            <person name="Mallez S."/>
            <person name="Becker A."/>
            <person name="Gohl D.M."/>
            <person name="Silverstein K.A.T."/>
            <person name="Koren S."/>
            <person name="Bechman K.B."/>
            <person name="Herman A."/>
            <person name="Abrahante J.E."/>
            <person name="Garbe J."/>
        </authorList>
    </citation>
    <scope>NUCLEOTIDE SEQUENCE</scope>
    <source>
        <strain evidence="3">Duluth1</strain>
        <tissue evidence="3">Whole animal</tissue>
    </source>
</reference>
<keyword evidence="4" id="KW-1185">Reference proteome</keyword>
<proteinExistence type="predicted"/>
<evidence type="ECO:0000313" key="3">
    <source>
        <dbReference type="EMBL" id="KAH3802698.1"/>
    </source>
</evidence>
<gene>
    <name evidence="3" type="ORF">DPMN_156377</name>
</gene>
<evidence type="ECO:0000256" key="1">
    <source>
        <dbReference type="PROSITE-ProRule" id="PRU00024"/>
    </source>
</evidence>
<keyword evidence="1" id="KW-0863">Zinc-finger</keyword>
<dbReference type="GO" id="GO:0008270">
    <property type="term" value="F:zinc ion binding"/>
    <property type="evidence" value="ECO:0007669"/>
    <property type="project" value="UniProtKB-KW"/>
</dbReference>
<dbReference type="InterPro" id="IPR011044">
    <property type="entry name" value="Quino_amine_DH_bsu"/>
</dbReference>
<accession>A0A9D4JBT2</accession>
<dbReference type="Gene3D" id="3.30.160.60">
    <property type="entry name" value="Classic Zinc Finger"/>
    <property type="match status" value="1"/>
</dbReference>